<dbReference type="GO" id="GO:0005886">
    <property type="term" value="C:plasma membrane"/>
    <property type="evidence" value="ECO:0007669"/>
    <property type="project" value="UniProtKB-SubCell"/>
</dbReference>
<dbReference type="OrthoDB" id="9805788at2"/>
<evidence type="ECO:0000256" key="5">
    <source>
        <dbReference type="ARBA" id="ARBA00022989"/>
    </source>
</evidence>
<feature type="transmembrane region" description="Helical" evidence="8">
    <location>
        <begin position="222"/>
        <end position="241"/>
    </location>
</feature>
<dbReference type="PANTHER" id="PTHR13285:SF18">
    <property type="entry name" value="PROTEIN-CYSTEINE N-PALMITOYLTRANSFERASE RASP"/>
    <property type="match status" value="1"/>
</dbReference>
<dbReference type="Proteomes" id="UP000043763">
    <property type="component" value="Unassembled WGS sequence"/>
</dbReference>
<proteinExistence type="inferred from homology"/>
<dbReference type="RefSeq" id="WP_048593694.1">
    <property type="nucleotide sequence ID" value="NZ_CVLB01000001.1"/>
</dbReference>
<feature type="transmembrane region" description="Helical" evidence="8">
    <location>
        <begin position="72"/>
        <end position="96"/>
    </location>
</feature>
<evidence type="ECO:0000256" key="7">
    <source>
        <dbReference type="PIRNR" id="PIRNR016636"/>
    </source>
</evidence>
<evidence type="ECO:0000256" key="1">
    <source>
        <dbReference type="ARBA" id="ARBA00004651"/>
    </source>
</evidence>
<keyword evidence="5 8" id="KW-1133">Transmembrane helix</keyword>
<dbReference type="GO" id="GO:0016746">
    <property type="term" value="F:acyltransferase activity"/>
    <property type="evidence" value="ECO:0007669"/>
    <property type="project" value="UniProtKB-KW"/>
</dbReference>
<feature type="transmembrane region" description="Helical" evidence="8">
    <location>
        <begin position="364"/>
        <end position="385"/>
    </location>
</feature>
<dbReference type="GO" id="GO:0042121">
    <property type="term" value="P:alginic acid biosynthetic process"/>
    <property type="evidence" value="ECO:0007669"/>
    <property type="project" value="InterPro"/>
</dbReference>
<keyword evidence="3 7" id="KW-1003">Cell membrane</keyword>
<accession>A0A0G4K5D1</accession>
<feature type="transmembrane region" description="Helical" evidence="8">
    <location>
        <begin position="424"/>
        <end position="443"/>
    </location>
</feature>
<evidence type="ECO:0000313" key="9">
    <source>
        <dbReference type="EMBL" id="CRF32099.1"/>
    </source>
</evidence>
<dbReference type="Pfam" id="PF03062">
    <property type="entry name" value="MBOAT"/>
    <property type="match status" value="1"/>
</dbReference>
<protein>
    <submittedName>
        <fullName evidence="9">Alginate O-acetyltransferase</fullName>
    </submittedName>
</protein>
<dbReference type="AlphaFoldDB" id="A0A0G4K5D1"/>
<comment type="similarity">
    <text evidence="2 7">Belongs to the membrane-bound acyltransferase family.</text>
</comment>
<comment type="subcellular location">
    <subcellularLocation>
        <location evidence="1">Cell membrane</location>
        <topology evidence="1">Multi-pass membrane protein</topology>
    </subcellularLocation>
</comment>
<reference evidence="10" key="1">
    <citation type="submission" date="2015-04" db="EMBL/GenBank/DDBJ databases">
        <authorList>
            <person name="Mushtaq Mamoona"/>
        </authorList>
    </citation>
    <scope>NUCLEOTIDE SEQUENCE [LARGE SCALE GENOMIC DNA]</scope>
    <source>
        <strain evidence="10">AN4859/03</strain>
    </source>
</reference>
<organism evidence="9 10">
    <name type="scientific">Brachyspira suanatina</name>
    <dbReference type="NCBI Taxonomy" id="381802"/>
    <lineage>
        <taxon>Bacteria</taxon>
        <taxon>Pseudomonadati</taxon>
        <taxon>Spirochaetota</taxon>
        <taxon>Spirochaetia</taxon>
        <taxon>Brachyspirales</taxon>
        <taxon>Brachyspiraceae</taxon>
        <taxon>Brachyspira</taxon>
    </lineage>
</organism>
<evidence type="ECO:0000256" key="2">
    <source>
        <dbReference type="ARBA" id="ARBA00010323"/>
    </source>
</evidence>
<feature type="transmembrane region" description="Helical" evidence="8">
    <location>
        <begin position="455"/>
        <end position="474"/>
    </location>
</feature>
<feature type="transmembrane region" description="Helical" evidence="8">
    <location>
        <begin position="321"/>
        <end position="343"/>
    </location>
</feature>
<dbReference type="InterPro" id="IPR024194">
    <property type="entry name" value="Ac/AlaTfrase_AlgI/DltB"/>
</dbReference>
<gene>
    <name evidence="9" type="ORF">BRSU_0573</name>
</gene>
<evidence type="ECO:0000256" key="4">
    <source>
        <dbReference type="ARBA" id="ARBA00022692"/>
    </source>
</evidence>
<evidence type="ECO:0000313" key="10">
    <source>
        <dbReference type="Proteomes" id="UP000043763"/>
    </source>
</evidence>
<feature type="transmembrane region" description="Helical" evidence="8">
    <location>
        <begin position="116"/>
        <end position="135"/>
    </location>
</feature>
<evidence type="ECO:0000256" key="6">
    <source>
        <dbReference type="ARBA" id="ARBA00023136"/>
    </source>
</evidence>
<dbReference type="InterPro" id="IPR051085">
    <property type="entry name" value="MB_O-acyltransferase"/>
</dbReference>
<name>A0A0G4K5D1_9SPIR</name>
<keyword evidence="7 9" id="KW-0808">Transferase</keyword>
<dbReference type="PIRSF" id="PIRSF016636">
    <property type="entry name" value="AlgI_DltB"/>
    <property type="match status" value="1"/>
</dbReference>
<keyword evidence="6 7" id="KW-0472">Membrane</keyword>
<dbReference type="PIRSF" id="PIRSF500217">
    <property type="entry name" value="AlgI"/>
    <property type="match status" value="1"/>
</dbReference>
<feature type="transmembrane region" description="Helical" evidence="8">
    <location>
        <begin position="48"/>
        <end position="65"/>
    </location>
</feature>
<dbReference type="InterPro" id="IPR028362">
    <property type="entry name" value="AlgI"/>
</dbReference>
<keyword evidence="7" id="KW-0012">Acyltransferase</keyword>
<dbReference type="PANTHER" id="PTHR13285">
    <property type="entry name" value="ACYLTRANSFERASE"/>
    <property type="match status" value="1"/>
</dbReference>
<keyword evidence="10" id="KW-1185">Reference proteome</keyword>
<dbReference type="InterPro" id="IPR004299">
    <property type="entry name" value="MBOAT_fam"/>
</dbReference>
<evidence type="ECO:0000256" key="8">
    <source>
        <dbReference type="SAM" id="Phobius"/>
    </source>
</evidence>
<evidence type="ECO:0000256" key="3">
    <source>
        <dbReference type="ARBA" id="ARBA00022475"/>
    </source>
</evidence>
<feature type="transmembrane region" description="Helical" evidence="8">
    <location>
        <begin position="6"/>
        <end position="21"/>
    </location>
</feature>
<keyword evidence="4 8" id="KW-0812">Transmembrane</keyword>
<sequence length="491" mass="58119">MLFNSRDFLIFFPITLILYWIFPKKLRYICLFIASYIFYMFWNPKYALLMGTSTIVTFLSGILIEKLKYKRIVVAFSFIINIAILVFFKYFDFLLLNINMLLSALNIQLIEKPFDIILPVGISFYTFQALSYTIDVYRGEIKSEKNIIKYALFVSFFPQLVAGPIERSKHLLGQIQNMDKIKRFDYHRITEGLILMLFGYFQKMVIADRASILVDTVFNRYYIYNTTELALSAILFAVQIYCDFASYSLIAIGTAKVMGIDLMENFNTPYFARSIKEFWGRWHISLSTWFRDYLYIPLGGNRCSKIRRSFNILVTFLVSGLWHGANFTFIAWGAIHGVCYLIEDITSKFRNNVLNKLGVKVQSFSFKFLEVIITFIIVDLAWIFFRAETIHDAFYYIQRMFTKIDLWRLFDGSLYKLGLDNFEMNILIISLIVLFLVDLIKYIKKETIYEFLKNQCLYFRWAVIFFLLFFIIIYGKYGAGFDPKQFIYFQF</sequence>
<dbReference type="EMBL" id="CVLB01000001">
    <property type="protein sequence ID" value="CRF32099.1"/>
    <property type="molecule type" value="Genomic_DNA"/>
</dbReference>